<dbReference type="RefSeq" id="WP_074987062.1">
    <property type="nucleotide sequence ID" value="NZ_CADFGN010000015.1"/>
</dbReference>
<dbReference type="InterPro" id="IPR022266">
    <property type="entry name" value="DtrJ-like"/>
</dbReference>
<feature type="transmembrane region" description="Helical" evidence="1">
    <location>
        <begin position="111"/>
        <end position="133"/>
    </location>
</feature>
<dbReference type="Pfam" id="PF14348">
    <property type="entry name" value="DtrJ-like"/>
    <property type="match status" value="1"/>
</dbReference>
<organism evidence="2 3">
    <name type="scientific">Paraburkholderia tropica</name>
    <dbReference type="NCBI Taxonomy" id="92647"/>
    <lineage>
        <taxon>Bacteria</taxon>
        <taxon>Pseudomonadati</taxon>
        <taxon>Pseudomonadota</taxon>
        <taxon>Betaproteobacteria</taxon>
        <taxon>Burkholderiales</taxon>
        <taxon>Burkholderiaceae</taxon>
        <taxon>Paraburkholderia</taxon>
    </lineage>
</organism>
<feature type="transmembrane region" description="Helical" evidence="1">
    <location>
        <begin position="154"/>
        <end position="172"/>
    </location>
</feature>
<dbReference type="AlphaFoldDB" id="A0AAQ1JXP8"/>
<gene>
    <name evidence="2" type="ORF">SAMN05216550_12399</name>
</gene>
<name>A0AAQ1JXP8_9BURK</name>
<comment type="caution">
    <text evidence="2">The sequence shown here is derived from an EMBL/GenBank/DDBJ whole genome shotgun (WGS) entry which is preliminary data.</text>
</comment>
<reference evidence="2 3" key="1">
    <citation type="submission" date="2016-10" db="EMBL/GenBank/DDBJ databases">
        <authorList>
            <person name="Varghese N."/>
            <person name="Submissions S."/>
        </authorList>
    </citation>
    <scope>NUCLEOTIDE SEQUENCE [LARGE SCALE GENOMIC DNA]</scope>
    <source>
        <strain evidence="2 3">LMG 22274</strain>
    </source>
</reference>
<feature type="transmembrane region" description="Helical" evidence="1">
    <location>
        <begin position="12"/>
        <end position="29"/>
    </location>
</feature>
<keyword evidence="1" id="KW-0812">Transmembrane</keyword>
<evidence type="ECO:0008006" key="4">
    <source>
        <dbReference type="Google" id="ProtNLM"/>
    </source>
</evidence>
<sequence length="201" mass="21848">MASSSRFVRHVKWWFFVLPLIAAVVLPAIPNRQLFEVTDVESQSVARTLGDDRAAAAVDTTNALFRALFVDSGAVQATLDAGGEDDFDADGMHAFAQNWAKQFWMLVYRAVYRSVVMKTWLLGISLLCLAATVDGTMRRKIRAAAAGFASPLKFHLAIHALLMTTGSAFVVLLLPVPLVANCWTAPAVALPLLLWIANSST</sequence>
<protein>
    <recommendedName>
        <fullName evidence="4">DUF4400 domain-containing protein</fullName>
    </recommendedName>
</protein>
<evidence type="ECO:0000313" key="3">
    <source>
        <dbReference type="Proteomes" id="UP000183529"/>
    </source>
</evidence>
<dbReference type="EMBL" id="FNZM01000023">
    <property type="protein sequence ID" value="SEK13136.1"/>
    <property type="molecule type" value="Genomic_DNA"/>
</dbReference>
<dbReference type="Proteomes" id="UP000183529">
    <property type="component" value="Unassembled WGS sequence"/>
</dbReference>
<evidence type="ECO:0000256" key="1">
    <source>
        <dbReference type="SAM" id="Phobius"/>
    </source>
</evidence>
<proteinExistence type="predicted"/>
<keyword evidence="1" id="KW-0472">Membrane</keyword>
<evidence type="ECO:0000313" key="2">
    <source>
        <dbReference type="EMBL" id="SEK13136.1"/>
    </source>
</evidence>
<keyword evidence="1" id="KW-1133">Transmembrane helix</keyword>
<accession>A0AAQ1JXP8</accession>